<name>A0A370GGE8_9BACI</name>
<keyword evidence="5 9" id="KW-0862">Zinc</keyword>
<protein>
    <recommendedName>
        <fullName evidence="9">Kynurenine formamidase</fullName>
        <shortName evidence="9">KFA</shortName>
        <shortName evidence="9">KFase</shortName>
        <ecNumber evidence="9">3.5.1.9</ecNumber>
    </recommendedName>
    <alternativeName>
        <fullName evidence="9">Arylformamidase</fullName>
    </alternativeName>
    <alternativeName>
        <fullName evidence="9">N-formylkynurenine formamidase</fullName>
        <shortName evidence="9">FKF</shortName>
    </alternativeName>
</protein>
<evidence type="ECO:0000256" key="7">
    <source>
        <dbReference type="ARBA" id="ARBA00048496"/>
    </source>
</evidence>
<sequence>MKIIDISQRLHNQIPVWPGDAPFTFGLSWTKEDSGSVNVGKIEMSAHTGTHIDAPYHFDDEGARVADLPLERFIGKALVVDLTGAAVISKEELSKFDFSGVSKVLIKTGSWTDRSKFPETITSVHENTAPFLKEKGIDLIGVDVPSVDELDSKGLPSHHSLQRYDIQILEGIVLDGVEPGVYNLIALPLPLAEADGCPVRAVLIQE</sequence>
<keyword evidence="4 9" id="KW-0378">Hydrolase</keyword>
<comment type="pathway">
    <text evidence="8 9">Amino-acid degradation; L-tryptophan degradation via kynurenine pathway; L-kynurenine from L-tryptophan: step 2/2.</text>
</comment>
<feature type="binding site" evidence="9">
    <location>
        <position position="170"/>
    </location>
    <ligand>
        <name>Zn(2+)</name>
        <dbReference type="ChEBI" id="CHEBI:29105"/>
        <label>1</label>
    </ligand>
</feature>
<evidence type="ECO:0000256" key="2">
    <source>
        <dbReference type="ARBA" id="ARBA00011738"/>
    </source>
</evidence>
<keyword evidence="3 9" id="KW-0479">Metal-binding</keyword>
<evidence type="ECO:0000256" key="1">
    <source>
        <dbReference type="ARBA" id="ARBA00002204"/>
    </source>
</evidence>
<dbReference type="UniPathway" id="UPA00333">
    <property type="reaction ID" value="UER00454"/>
</dbReference>
<dbReference type="GO" id="GO:0004328">
    <property type="term" value="F:formamidase activity"/>
    <property type="evidence" value="ECO:0007669"/>
    <property type="project" value="InterPro"/>
</dbReference>
<comment type="catalytic activity">
    <reaction evidence="7 9">
        <text>N-formyl-L-kynurenine + H2O = L-kynurenine + formate + H(+)</text>
        <dbReference type="Rhea" id="RHEA:13009"/>
        <dbReference type="ChEBI" id="CHEBI:15377"/>
        <dbReference type="ChEBI" id="CHEBI:15378"/>
        <dbReference type="ChEBI" id="CHEBI:15740"/>
        <dbReference type="ChEBI" id="CHEBI:57959"/>
        <dbReference type="ChEBI" id="CHEBI:58629"/>
        <dbReference type="EC" id="3.5.1.9"/>
    </reaction>
</comment>
<dbReference type="PANTHER" id="PTHR31118">
    <property type="entry name" value="CYCLASE-LIKE PROTEIN 2"/>
    <property type="match status" value="1"/>
</dbReference>
<gene>
    <name evidence="9" type="primary">kynB</name>
    <name evidence="10" type="ORF">DFR59_105147</name>
</gene>
<dbReference type="Proteomes" id="UP000255326">
    <property type="component" value="Unassembled WGS sequence"/>
</dbReference>
<dbReference type="Gene3D" id="3.50.30.50">
    <property type="entry name" value="Putative cyclase"/>
    <property type="match status" value="1"/>
</dbReference>
<feature type="binding site" evidence="9">
    <location>
        <position position="17"/>
    </location>
    <ligand>
        <name>substrate</name>
    </ligand>
</feature>
<comment type="caution">
    <text evidence="10">The sequence shown here is derived from an EMBL/GenBank/DDBJ whole genome shotgun (WGS) entry which is preliminary data.</text>
</comment>
<dbReference type="InterPro" id="IPR007325">
    <property type="entry name" value="KFase/CYL"/>
</dbReference>
<feature type="binding site" evidence="9">
    <location>
        <position position="53"/>
    </location>
    <ligand>
        <name>Zn(2+)</name>
        <dbReference type="ChEBI" id="CHEBI:29105"/>
        <label>1</label>
    </ligand>
</feature>
<feature type="binding site" evidence="9">
    <location>
        <position position="53"/>
    </location>
    <ligand>
        <name>Zn(2+)</name>
        <dbReference type="ChEBI" id="CHEBI:29105"/>
        <label>2</label>
    </ligand>
</feature>
<proteinExistence type="inferred from homology"/>
<dbReference type="FunFam" id="3.50.30.50:FF:000001">
    <property type="entry name" value="Kynurenine formamidase"/>
    <property type="match status" value="1"/>
</dbReference>
<dbReference type="NCBIfam" id="TIGR03035">
    <property type="entry name" value="trp_arylform"/>
    <property type="match status" value="1"/>
</dbReference>
<dbReference type="GO" id="GO:0004061">
    <property type="term" value="F:arylformamidase activity"/>
    <property type="evidence" value="ECO:0007669"/>
    <property type="project" value="UniProtKB-UniRule"/>
</dbReference>
<feature type="active site" description="Proton donor/acceptor" evidence="9">
    <location>
        <position position="57"/>
    </location>
</feature>
<comment type="subunit">
    <text evidence="2 9">Homodimer.</text>
</comment>
<comment type="function">
    <text evidence="1 9">Catalyzes the hydrolysis of N-formyl-L-kynurenine to L-kynurenine, the second step in the kynurenine pathway of tryptophan degradation.</text>
</comment>
<evidence type="ECO:0000256" key="4">
    <source>
        <dbReference type="ARBA" id="ARBA00022801"/>
    </source>
</evidence>
<feature type="binding site" evidence="9">
    <location>
        <position position="158"/>
    </location>
    <ligand>
        <name>Zn(2+)</name>
        <dbReference type="ChEBI" id="CHEBI:29105"/>
        <label>2</label>
    </ligand>
</feature>
<dbReference type="AlphaFoldDB" id="A0A370GGE8"/>
<feature type="binding site" evidence="9">
    <location>
        <position position="51"/>
    </location>
    <ligand>
        <name>Zn(2+)</name>
        <dbReference type="ChEBI" id="CHEBI:29105"/>
        <label>1</label>
    </ligand>
</feature>
<dbReference type="GO" id="GO:0019441">
    <property type="term" value="P:L-tryptophan catabolic process to kynurenine"/>
    <property type="evidence" value="ECO:0007669"/>
    <property type="project" value="UniProtKB-UniRule"/>
</dbReference>
<feature type="binding site" evidence="9">
    <location>
        <position position="47"/>
    </location>
    <ligand>
        <name>Zn(2+)</name>
        <dbReference type="ChEBI" id="CHEBI:29105"/>
        <label>1</label>
    </ligand>
</feature>
<evidence type="ECO:0000256" key="8">
    <source>
        <dbReference type="ARBA" id="ARBA00060547"/>
    </source>
</evidence>
<dbReference type="OrthoDB" id="9796085at2"/>
<dbReference type="GO" id="GO:0008270">
    <property type="term" value="F:zinc ion binding"/>
    <property type="evidence" value="ECO:0007669"/>
    <property type="project" value="UniProtKB-UniRule"/>
</dbReference>
<dbReference type="HAMAP" id="MF_01969">
    <property type="entry name" value="KynB"/>
    <property type="match status" value="1"/>
</dbReference>
<feature type="binding site" evidence="9">
    <location>
        <position position="170"/>
    </location>
    <ligand>
        <name>Zn(2+)</name>
        <dbReference type="ChEBI" id="CHEBI:29105"/>
        <label>2</label>
    </ligand>
</feature>
<evidence type="ECO:0000256" key="3">
    <source>
        <dbReference type="ARBA" id="ARBA00022723"/>
    </source>
</evidence>
<dbReference type="RefSeq" id="WP_114745689.1">
    <property type="nucleotide sequence ID" value="NZ_QQAY01000005.1"/>
</dbReference>
<evidence type="ECO:0000256" key="6">
    <source>
        <dbReference type="ARBA" id="ARBA00023079"/>
    </source>
</evidence>
<dbReference type="EC" id="3.5.1.9" evidence="9"/>
<accession>A0A370GGE8</accession>
<comment type="cofactor">
    <cofactor evidence="9">
        <name>Zn(2+)</name>
        <dbReference type="ChEBI" id="CHEBI:29105"/>
    </cofactor>
    <text evidence="9">Binds 2 zinc ions per subunit.</text>
</comment>
<dbReference type="PANTHER" id="PTHR31118:SF32">
    <property type="entry name" value="KYNURENINE FORMAMIDASE"/>
    <property type="match status" value="1"/>
</dbReference>
<keyword evidence="6 9" id="KW-0823">Tryptophan catabolism</keyword>
<evidence type="ECO:0000256" key="5">
    <source>
        <dbReference type="ARBA" id="ARBA00022833"/>
    </source>
</evidence>
<dbReference type="EMBL" id="QQAY01000005">
    <property type="protein sequence ID" value="RDI42306.1"/>
    <property type="molecule type" value="Genomic_DNA"/>
</dbReference>
<dbReference type="Pfam" id="PF04199">
    <property type="entry name" value="Cyclase"/>
    <property type="match status" value="1"/>
</dbReference>
<reference evidence="10 11" key="1">
    <citation type="submission" date="2018-07" db="EMBL/GenBank/DDBJ databases">
        <title>Genomic Encyclopedia of Type Strains, Phase IV (KMG-IV): sequencing the most valuable type-strain genomes for metagenomic binning, comparative biology and taxonomic classification.</title>
        <authorList>
            <person name="Goeker M."/>
        </authorList>
    </citation>
    <scope>NUCLEOTIDE SEQUENCE [LARGE SCALE GENOMIC DNA]</scope>
    <source>
        <strain evidence="10 11">DSM 25281</strain>
    </source>
</reference>
<dbReference type="SUPFAM" id="SSF102198">
    <property type="entry name" value="Putative cyclase"/>
    <property type="match status" value="1"/>
</dbReference>
<keyword evidence="11" id="KW-1185">Reference proteome</keyword>
<dbReference type="InterPro" id="IPR017484">
    <property type="entry name" value="Kynurenine_formamidase_bac"/>
</dbReference>
<evidence type="ECO:0000313" key="10">
    <source>
        <dbReference type="EMBL" id="RDI42306.1"/>
    </source>
</evidence>
<comment type="similarity">
    <text evidence="9">Belongs to the Cyclase 1 superfamily. KynB family.</text>
</comment>
<evidence type="ECO:0000313" key="11">
    <source>
        <dbReference type="Proteomes" id="UP000255326"/>
    </source>
</evidence>
<organism evidence="10 11">
    <name type="scientific">Falsibacillus pallidus</name>
    <dbReference type="NCBI Taxonomy" id="493781"/>
    <lineage>
        <taxon>Bacteria</taxon>
        <taxon>Bacillati</taxon>
        <taxon>Bacillota</taxon>
        <taxon>Bacilli</taxon>
        <taxon>Bacillales</taxon>
        <taxon>Bacillaceae</taxon>
        <taxon>Falsibacillus</taxon>
    </lineage>
</organism>
<dbReference type="InterPro" id="IPR037175">
    <property type="entry name" value="KFase_sf"/>
</dbReference>
<evidence type="ECO:0000256" key="9">
    <source>
        <dbReference type="HAMAP-Rule" id="MF_01969"/>
    </source>
</evidence>